<dbReference type="Gene3D" id="3.90.79.10">
    <property type="entry name" value="Nucleoside Triphosphate Pyrophosphohydrolase"/>
    <property type="match status" value="1"/>
</dbReference>
<feature type="domain" description="Nudix hydrolase" evidence="1">
    <location>
        <begin position="81"/>
        <end position="213"/>
    </location>
</feature>
<protein>
    <submittedName>
        <fullName evidence="2">Unannotated protein</fullName>
    </submittedName>
</protein>
<dbReference type="InterPro" id="IPR015797">
    <property type="entry name" value="NUDIX_hydrolase-like_dom_sf"/>
</dbReference>
<reference evidence="2" key="1">
    <citation type="submission" date="2020-05" db="EMBL/GenBank/DDBJ databases">
        <authorList>
            <person name="Chiriac C."/>
            <person name="Salcher M."/>
            <person name="Ghai R."/>
            <person name="Kavagutti S V."/>
        </authorList>
    </citation>
    <scope>NUCLEOTIDE SEQUENCE</scope>
</reference>
<organism evidence="2">
    <name type="scientific">freshwater metagenome</name>
    <dbReference type="NCBI Taxonomy" id="449393"/>
    <lineage>
        <taxon>unclassified sequences</taxon>
        <taxon>metagenomes</taxon>
        <taxon>ecological metagenomes</taxon>
    </lineage>
</organism>
<dbReference type="Pfam" id="PF00293">
    <property type="entry name" value="NUDIX"/>
    <property type="match status" value="1"/>
</dbReference>
<dbReference type="EMBL" id="CAEZXS010000093">
    <property type="protein sequence ID" value="CAB4699675.1"/>
    <property type="molecule type" value="Genomic_DNA"/>
</dbReference>
<proteinExistence type="predicted"/>
<dbReference type="PANTHER" id="PTHR43736:SF1">
    <property type="entry name" value="DIHYDRONEOPTERIN TRIPHOSPHATE DIPHOSPHATASE"/>
    <property type="match status" value="1"/>
</dbReference>
<dbReference type="PANTHER" id="PTHR43736">
    <property type="entry name" value="ADP-RIBOSE PYROPHOSPHATASE"/>
    <property type="match status" value="1"/>
</dbReference>
<name>A0A6J6PSE0_9ZZZZ</name>
<evidence type="ECO:0000259" key="1">
    <source>
        <dbReference type="PROSITE" id="PS51462"/>
    </source>
</evidence>
<dbReference type="SUPFAM" id="SSF55811">
    <property type="entry name" value="Nudix"/>
    <property type="match status" value="1"/>
</dbReference>
<evidence type="ECO:0000313" key="2">
    <source>
        <dbReference type="EMBL" id="CAB4699675.1"/>
    </source>
</evidence>
<dbReference type="InterPro" id="IPR000086">
    <property type="entry name" value="NUDIX_hydrolase_dom"/>
</dbReference>
<gene>
    <name evidence="2" type="ORF">UFOPK2582_00881</name>
</gene>
<accession>A0A6J6PSE0</accession>
<dbReference type="AlphaFoldDB" id="A0A6J6PSE0"/>
<dbReference type="CDD" id="cd03674">
    <property type="entry name" value="NUDIX_Hydrolase"/>
    <property type="match status" value="1"/>
</dbReference>
<sequence>MLSGSPISDRWSLPSAERQVHTIELLTATERQIAYSNDPAQSRLRIEQGTWNDSERDIEREQILSLLTEHGVALADRTVMPGHLTGSALVVNNAGTHVLLLFHSKLQRWLQPGGHADGDHELAAVALREATEETGIEGLAVLLPAVDVDIHRIPALGDMDSHLHLDLRFVVLAPEGATVSGNHESEALRWVTPQELAELTDEPGLVRLCTAGLEALEQYRGGGQA</sequence>
<dbReference type="PROSITE" id="PS51462">
    <property type="entry name" value="NUDIX"/>
    <property type="match status" value="1"/>
</dbReference>